<dbReference type="PATRIC" id="fig|438.15.peg.2267"/>
<evidence type="ECO:0000313" key="1">
    <source>
        <dbReference type="EMBL" id="OAZ72019.1"/>
    </source>
</evidence>
<accession>A0A1A0DA46</accession>
<evidence type="ECO:0000313" key="2">
    <source>
        <dbReference type="Proteomes" id="UP000093796"/>
    </source>
</evidence>
<comment type="caution">
    <text evidence="1">The sequence shown here is derived from an EMBL/GenBank/DDBJ whole genome shotgun (WGS) entry which is preliminary data.</text>
</comment>
<gene>
    <name evidence="1" type="ORF">SRCM100623_02039</name>
</gene>
<dbReference type="EMBL" id="LYUD01000107">
    <property type="protein sequence ID" value="OAZ72019.1"/>
    <property type="molecule type" value="Genomic_DNA"/>
</dbReference>
<sequence>MVDIRNTLREPGVKHRAYMSDALFKLNVGLSQFNSVHIFLQNKIMRSSWFLQKEWAAVLPLA</sequence>
<organism evidence="1 2">
    <name type="scientific">Acetobacter pasteurianus</name>
    <name type="common">Acetobacter turbidans</name>
    <dbReference type="NCBI Taxonomy" id="438"/>
    <lineage>
        <taxon>Bacteria</taxon>
        <taxon>Pseudomonadati</taxon>
        <taxon>Pseudomonadota</taxon>
        <taxon>Alphaproteobacteria</taxon>
        <taxon>Acetobacterales</taxon>
        <taxon>Acetobacteraceae</taxon>
        <taxon>Acetobacter</taxon>
    </lineage>
</organism>
<reference evidence="1 2" key="1">
    <citation type="submission" date="2016-05" db="EMBL/GenBank/DDBJ databases">
        <title>Genome sequencing of Acetobacter pasteurianus strain SRCM100623.</title>
        <authorList>
            <person name="Song Y.R."/>
        </authorList>
    </citation>
    <scope>NUCLEOTIDE SEQUENCE [LARGE SCALE GENOMIC DNA]</scope>
    <source>
        <strain evidence="1 2">SRCM100623</strain>
    </source>
</reference>
<name>A0A1A0DA46_ACEPA</name>
<dbReference type="AlphaFoldDB" id="A0A1A0DA46"/>
<dbReference type="Proteomes" id="UP000093796">
    <property type="component" value="Unassembled WGS sequence"/>
</dbReference>
<proteinExistence type="predicted"/>
<protein>
    <submittedName>
        <fullName evidence="1">Uncharacterized protein</fullName>
    </submittedName>
</protein>